<dbReference type="Proteomes" id="UP000001542">
    <property type="component" value="Unassembled WGS sequence"/>
</dbReference>
<accession>A2FPF1</accession>
<dbReference type="VEuPathDB" id="TrichDB:TVAG_245280"/>
<protein>
    <submittedName>
        <fullName evidence="2">Uncharacterized protein</fullName>
    </submittedName>
</protein>
<keyword evidence="1" id="KW-0812">Transmembrane</keyword>
<evidence type="ECO:0000313" key="2">
    <source>
        <dbReference type="EMBL" id="EAX93224.1"/>
    </source>
</evidence>
<reference evidence="2" key="1">
    <citation type="submission" date="2006-10" db="EMBL/GenBank/DDBJ databases">
        <authorList>
            <person name="Amadeo P."/>
            <person name="Zhao Q."/>
            <person name="Wortman J."/>
            <person name="Fraser-Liggett C."/>
            <person name="Carlton J."/>
        </authorList>
    </citation>
    <scope>NUCLEOTIDE SEQUENCE</scope>
    <source>
        <strain evidence="2">G3</strain>
    </source>
</reference>
<gene>
    <name evidence="2" type="ORF">TVAG_245280</name>
</gene>
<reference evidence="2" key="2">
    <citation type="journal article" date="2007" name="Science">
        <title>Draft genome sequence of the sexually transmitted pathogen Trichomonas vaginalis.</title>
        <authorList>
            <person name="Carlton J.M."/>
            <person name="Hirt R.P."/>
            <person name="Silva J.C."/>
            <person name="Delcher A.L."/>
            <person name="Schatz M."/>
            <person name="Zhao Q."/>
            <person name="Wortman J.R."/>
            <person name="Bidwell S.L."/>
            <person name="Alsmark U.C.M."/>
            <person name="Besteiro S."/>
            <person name="Sicheritz-Ponten T."/>
            <person name="Noel C.J."/>
            <person name="Dacks J.B."/>
            <person name="Foster P.G."/>
            <person name="Simillion C."/>
            <person name="Van de Peer Y."/>
            <person name="Miranda-Saavedra D."/>
            <person name="Barton G.J."/>
            <person name="Westrop G.D."/>
            <person name="Mueller S."/>
            <person name="Dessi D."/>
            <person name="Fiori P.L."/>
            <person name="Ren Q."/>
            <person name="Paulsen I."/>
            <person name="Zhang H."/>
            <person name="Bastida-Corcuera F.D."/>
            <person name="Simoes-Barbosa A."/>
            <person name="Brown M.T."/>
            <person name="Hayes R.D."/>
            <person name="Mukherjee M."/>
            <person name="Okumura C.Y."/>
            <person name="Schneider R."/>
            <person name="Smith A.J."/>
            <person name="Vanacova S."/>
            <person name="Villalvazo M."/>
            <person name="Haas B.J."/>
            <person name="Pertea M."/>
            <person name="Feldblyum T.V."/>
            <person name="Utterback T.R."/>
            <person name="Shu C.L."/>
            <person name="Osoegawa K."/>
            <person name="de Jong P.J."/>
            <person name="Hrdy I."/>
            <person name="Horvathova L."/>
            <person name="Zubacova Z."/>
            <person name="Dolezal P."/>
            <person name="Malik S.B."/>
            <person name="Logsdon J.M. Jr."/>
            <person name="Henze K."/>
            <person name="Gupta A."/>
            <person name="Wang C.C."/>
            <person name="Dunne R.L."/>
            <person name="Upcroft J.A."/>
            <person name="Upcroft P."/>
            <person name="White O."/>
            <person name="Salzberg S.L."/>
            <person name="Tang P."/>
            <person name="Chiu C.-H."/>
            <person name="Lee Y.-S."/>
            <person name="Embley T.M."/>
            <person name="Coombs G.H."/>
            <person name="Mottram J.C."/>
            <person name="Tachezy J."/>
            <person name="Fraser-Liggett C.M."/>
            <person name="Johnson P.J."/>
        </authorList>
    </citation>
    <scope>NUCLEOTIDE SEQUENCE [LARGE SCALE GENOMIC DNA]</scope>
    <source>
        <strain evidence="2">G3</strain>
    </source>
</reference>
<name>A2FPF1_TRIV3</name>
<dbReference type="InterPro" id="IPR013783">
    <property type="entry name" value="Ig-like_fold"/>
</dbReference>
<dbReference type="OrthoDB" id="10045365at2759"/>
<keyword evidence="1" id="KW-0472">Membrane</keyword>
<dbReference type="InParanoid" id="A2FPF1"/>
<dbReference type="RefSeq" id="XP_001306154.1">
    <property type="nucleotide sequence ID" value="XM_001306153.1"/>
</dbReference>
<evidence type="ECO:0000256" key="1">
    <source>
        <dbReference type="SAM" id="Phobius"/>
    </source>
</evidence>
<evidence type="ECO:0000313" key="3">
    <source>
        <dbReference type="Proteomes" id="UP000001542"/>
    </source>
</evidence>
<keyword evidence="3" id="KW-1185">Reference proteome</keyword>
<proteinExistence type="predicted"/>
<feature type="transmembrane region" description="Helical" evidence="1">
    <location>
        <begin position="326"/>
        <end position="348"/>
    </location>
</feature>
<dbReference type="EMBL" id="DS113924">
    <property type="protein sequence ID" value="EAX93224.1"/>
    <property type="molecule type" value="Genomic_DNA"/>
</dbReference>
<dbReference type="Gene3D" id="2.60.40.10">
    <property type="entry name" value="Immunoglobulins"/>
    <property type="match status" value="1"/>
</dbReference>
<sequence length="383" mass="42646">MLIFLIFSLAEVENDNLTSPLENQTTTEITDISNSVNSTEVNDEKEILEDNVNSTLNLTNTDDDDIQIDPDLENDAVSEDFDSKVLEALKENSTLPKPTPKPRVKQEYLLEEGIEVMQPEPEENESADFEISLNLPLKPGDDPSSNNSKPQKIIFFNSSKIAVGQVVCSGPNTRKGKKGFCECVEGFEHGDPSSRYGCYHCNQKCHIKAECTYPGKCACKNGMVGDGVKTCLIPAPHLLKVDLLLVQAIGGENITVTYYTASNYTQEYGYCKFGSTVVKGKILNDGELICPVPPSSKRGLKLSMSFDSETWSENSIIIMYHQRSSWISIIIKLLCFFCGLGGIIFYIFKRQKIVINPEIDIKGEETPFHLSKQTYQDDFSADL</sequence>
<organism evidence="2 3">
    <name type="scientific">Trichomonas vaginalis (strain ATCC PRA-98 / G3)</name>
    <dbReference type="NCBI Taxonomy" id="412133"/>
    <lineage>
        <taxon>Eukaryota</taxon>
        <taxon>Metamonada</taxon>
        <taxon>Parabasalia</taxon>
        <taxon>Trichomonadida</taxon>
        <taxon>Trichomonadidae</taxon>
        <taxon>Trichomonas</taxon>
    </lineage>
</organism>
<keyword evidence="1" id="KW-1133">Transmembrane helix</keyword>
<dbReference type="VEuPathDB" id="TrichDB:TVAGG3_0017440"/>
<dbReference type="KEGG" id="tva:4750942"/>
<dbReference type="AlphaFoldDB" id="A2FPF1"/>